<organism evidence="3 4">
    <name type="scientific">Streptomyces ficellus</name>
    <dbReference type="NCBI Taxonomy" id="1977088"/>
    <lineage>
        <taxon>Bacteria</taxon>
        <taxon>Bacillati</taxon>
        <taxon>Actinomycetota</taxon>
        <taxon>Actinomycetes</taxon>
        <taxon>Kitasatosporales</taxon>
        <taxon>Streptomycetaceae</taxon>
        <taxon>Streptomyces</taxon>
    </lineage>
</organism>
<dbReference type="InterPro" id="IPR002563">
    <property type="entry name" value="Flavin_Rdtase-like_dom"/>
</dbReference>
<dbReference type="EC" id="1.-.-.-" evidence="3"/>
<dbReference type="PANTHER" id="PTHR30466:SF1">
    <property type="entry name" value="FMN REDUCTASE (NADH) RUTF"/>
    <property type="match status" value="1"/>
</dbReference>
<proteinExistence type="predicted"/>
<dbReference type="InterPro" id="IPR050268">
    <property type="entry name" value="NADH-dep_flavin_reductase"/>
</dbReference>
<dbReference type="RefSeq" id="WP_290109614.1">
    <property type="nucleotide sequence ID" value="NZ_JAUEPL010000002.1"/>
</dbReference>
<dbReference type="Proteomes" id="UP001174050">
    <property type="component" value="Unassembled WGS sequence"/>
</dbReference>
<reference evidence="3" key="1">
    <citation type="submission" date="2023-06" db="EMBL/GenBank/DDBJ databases">
        <title>WGS-Sequencing of Streptomyces ficellus isolate 21 collected from sand in Gara Djebilet Iron Mine in Algeria.</title>
        <authorList>
            <person name="Zegers G.P."/>
            <person name="Gomez A."/>
            <person name="Gueddou A."/>
            <person name="Zahara A.F."/>
            <person name="Worth M."/>
            <person name="Sevigny J.L."/>
            <person name="Tisa L."/>
        </authorList>
    </citation>
    <scope>NUCLEOTIDE SEQUENCE</scope>
    <source>
        <strain evidence="3">AS11</strain>
    </source>
</reference>
<evidence type="ECO:0000259" key="2">
    <source>
        <dbReference type="SMART" id="SM00903"/>
    </source>
</evidence>
<evidence type="ECO:0000313" key="4">
    <source>
        <dbReference type="Proteomes" id="UP001174050"/>
    </source>
</evidence>
<dbReference type="InterPro" id="IPR012349">
    <property type="entry name" value="Split_barrel_FMN-bd"/>
</dbReference>
<gene>
    <name evidence="3" type="ORF">QWM81_01865</name>
</gene>
<dbReference type="SMART" id="SM00903">
    <property type="entry name" value="Flavin_Reduct"/>
    <property type="match status" value="1"/>
</dbReference>
<dbReference type="Gene3D" id="2.30.110.10">
    <property type="entry name" value="Electron Transport, Fmn-binding Protein, Chain A"/>
    <property type="match status" value="1"/>
</dbReference>
<dbReference type="SUPFAM" id="SSF50475">
    <property type="entry name" value="FMN-binding split barrel"/>
    <property type="match status" value="1"/>
</dbReference>
<sequence>MADGPAGGPCPPAPDRRPALENHRRELRGVLGSFATGITVLTAGRELPRGMTANSFTSVSLDPPLVLVCVLRTAALHDLVLDEKAFAVSVLSAGQEPVARRFADRGRPRGAREFEAVDTEPGRRTGAPILSGALAWLECGLEAVYDGGDHSILLGAVLDAGRGPGGDALLFYGGAFHRLAPSVA</sequence>
<dbReference type="EMBL" id="JAUEPL010000002">
    <property type="protein sequence ID" value="MDN3292809.1"/>
    <property type="molecule type" value="Genomic_DNA"/>
</dbReference>
<evidence type="ECO:0000256" key="1">
    <source>
        <dbReference type="ARBA" id="ARBA00023002"/>
    </source>
</evidence>
<dbReference type="Pfam" id="PF01613">
    <property type="entry name" value="Flavin_Reduct"/>
    <property type="match status" value="1"/>
</dbReference>
<feature type="domain" description="Flavin reductase like" evidence="2">
    <location>
        <begin position="31"/>
        <end position="178"/>
    </location>
</feature>
<keyword evidence="1 3" id="KW-0560">Oxidoreductase</keyword>
<keyword evidence="4" id="KW-1185">Reference proteome</keyword>
<evidence type="ECO:0000313" key="3">
    <source>
        <dbReference type="EMBL" id="MDN3292809.1"/>
    </source>
</evidence>
<dbReference type="GO" id="GO:0016491">
    <property type="term" value="F:oxidoreductase activity"/>
    <property type="evidence" value="ECO:0007669"/>
    <property type="project" value="UniProtKB-KW"/>
</dbReference>
<accession>A0ABT7YZZ5</accession>
<dbReference type="PANTHER" id="PTHR30466">
    <property type="entry name" value="FLAVIN REDUCTASE"/>
    <property type="match status" value="1"/>
</dbReference>
<protein>
    <submittedName>
        <fullName evidence="3">Flavin reductase family protein</fullName>
        <ecNumber evidence="3">1.-.-.-</ecNumber>
    </submittedName>
</protein>
<name>A0ABT7YZZ5_9ACTN</name>
<comment type="caution">
    <text evidence="3">The sequence shown here is derived from an EMBL/GenBank/DDBJ whole genome shotgun (WGS) entry which is preliminary data.</text>
</comment>